<dbReference type="EMBL" id="CAJJDO010000159">
    <property type="protein sequence ID" value="CAD8210448.1"/>
    <property type="molecule type" value="Genomic_DNA"/>
</dbReference>
<keyword evidence="1" id="KW-0812">Transmembrane</keyword>
<evidence type="ECO:0008006" key="4">
    <source>
        <dbReference type="Google" id="ProtNLM"/>
    </source>
</evidence>
<keyword evidence="3" id="KW-1185">Reference proteome</keyword>
<proteinExistence type="predicted"/>
<organism evidence="2 3">
    <name type="scientific">Paramecium pentaurelia</name>
    <dbReference type="NCBI Taxonomy" id="43138"/>
    <lineage>
        <taxon>Eukaryota</taxon>
        <taxon>Sar</taxon>
        <taxon>Alveolata</taxon>
        <taxon>Ciliophora</taxon>
        <taxon>Intramacronucleata</taxon>
        <taxon>Oligohymenophorea</taxon>
        <taxon>Peniculida</taxon>
        <taxon>Parameciidae</taxon>
        <taxon>Paramecium</taxon>
    </lineage>
</organism>
<reference evidence="2" key="1">
    <citation type="submission" date="2021-01" db="EMBL/GenBank/DDBJ databases">
        <authorList>
            <consortium name="Genoscope - CEA"/>
            <person name="William W."/>
        </authorList>
    </citation>
    <scope>NUCLEOTIDE SEQUENCE</scope>
</reference>
<keyword evidence="1" id="KW-0472">Membrane</keyword>
<name>A0A8S1YB72_9CILI</name>
<dbReference type="Proteomes" id="UP000689195">
    <property type="component" value="Unassembled WGS sequence"/>
</dbReference>
<protein>
    <recommendedName>
        <fullName evidence="4">Transmembrane protein</fullName>
    </recommendedName>
</protein>
<evidence type="ECO:0000256" key="1">
    <source>
        <dbReference type="SAM" id="Phobius"/>
    </source>
</evidence>
<accession>A0A8S1YB72</accession>
<dbReference type="OrthoDB" id="290266at2759"/>
<evidence type="ECO:0000313" key="2">
    <source>
        <dbReference type="EMBL" id="CAD8210448.1"/>
    </source>
</evidence>
<evidence type="ECO:0000313" key="3">
    <source>
        <dbReference type="Proteomes" id="UP000689195"/>
    </source>
</evidence>
<sequence>MIFIFSLFYLTINQETENQVQYLQVGESVQGFISPRTSNHHVYQFFVPQINNHTNFVVLLKTLNPNSDPNIYISKSVYVPLSIQDADIQACEAQGMDICIINNEKIKENDLLYISVVSQQPSRYILRIEFDQEQTLMIDSFLTFKMTSEKQSQILDFIILDFYEQETEIQINIQVLNQEQLEEPFQVFMNIYENDVPNNDKFDYKAIDTWENQKVIEFIQKHSFEQYKILIQGEQGAVFRVSATRSQYLKTIYLYDRILQVVDKGDYDFYKIKIYDPSNCDIVIRLTPFKGYAKLFVHYNIQPPLLDSYEWKEDNQEEELIYISRKELFNKNITINTLYITVLGIDLCTYQLQCICEQEGQFLPDIRYQRIVKQQEIMRLEIINYQNQIHQILVNFHILQGLVNILISNCYDQSLCPPEELFANQEKYEKMTEYIMIYSNNDQQPQFMLKCDYVCNYQIFAIVDRNSKSDGKFEFKYIINQQTINLIQNTPHKSIIQKNQYQYYYFFVSEQDQIQRLNFIVSLTQGEVIIYLSTKHQKPNEEHYEYKSQDNSINFGGRFSNQPQSGNYYISIYGQSVSKYMITVWVINNIENSQQFGKFPWHYIQLYQGDWHDHVLANDEFVLYKIDLKGYQNTQNYPVNVILYKNYGQFQMFGFDHPETNELKAIWQSGQIINIQMNDPKYPEILYLKIKLDQIGDLYGSFRIAFYFYNQEINLIQNEPFFNFLSAQNQQIFRYEYSKKESFIISKRSFELDQSSLIFESFNQYGLEIRQFENTNIILIENKEEIYCQEEQKLCFQQFYFSLYSKIDQFYSILISNMDNSEIQLGEDQPISKLLPIGEDYFYLYCQGQEVNILTFSFYQELKIYASIVQDLQSPHPNSLQYDKISINRKGSYQASLYISQNELKNYNCVEKCIIKLTVVVSKNTISDINNQFYDYTIQYNSKLILLRESEFQDGSLIQSGYKFYKIHVSNNNTNLMILLKPDPNYEADLLVSKSKFPNKEKFEWGSFDLYSDVLILEPGNSIHPDLSGDYYVGVLCYVPCQFSLQYHLGNVETYDIFPNQPYNFYVGQDYTVYLRLYTNMQTQPFMIFVQSLSETAYFYVDEIDQFTSKLSYTKNLTSFKYNNHQQGYQKQMVTEPLQIDNMLLIALKTYNSEIVTIQVNSQQEEIFLDSQMLFQYQLVKNQKVTFTLYPIYQSLILQVYVFSGQITCSYSIEKLNYDENFHPLFLLEVKSDNYKNNFTISNYADSYLKVYIEAIFNSHFSIQYSYEIEDAIYISSIYPVNVLLNGQSEKKLYYNNYDTSQIQTQQKTFQISVQIKEDWNAVLSNQKHRSLPIIKVYSNITQMYLQPIKQKILSNLIFNEYIQNETQYTIVLKNQAYFYQNYEIQIGNSDLRPLVPRIKQLGTNQLHTSTYWALQQNYDYMFYEMQFCNGIFSVHVGKDFELLKNGQYDYKIDIKQNKQVFGFIDKIDLELFIYLKFDFIKTFNKKILDAQYTIRIYSVEEKSDIPYDQFYPGLQGVLTSKIIENYEETITLYIEFAPLQFTKKNKQETFWVEQIEYFIILNERLDDDDNNFDYCLEPSNENRIFHNQTDNNSLLTINVTLPNLYNKKQRIFDFTILATVEVQLYRDDQKVQLDYYYESQHIKWNSQQKMFQDYKLISYSWMGLFIIMIILMIGIGAFIRMKRKQIISKYDNSDFKNQKIIGIEMHHSGINE</sequence>
<gene>
    <name evidence="2" type="ORF">PPENT_87.1.T1590071</name>
</gene>
<feature type="transmembrane region" description="Helical" evidence="1">
    <location>
        <begin position="1657"/>
        <end position="1680"/>
    </location>
</feature>
<keyword evidence="1" id="KW-1133">Transmembrane helix</keyword>
<comment type="caution">
    <text evidence="2">The sequence shown here is derived from an EMBL/GenBank/DDBJ whole genome shotgun (WGS) entry which is preliminary data.</text>
</comment>